<keyword evidence="2" id="KW-0456">Lyase</keyword>
<reference evidence="4 5" key="2">
    <citation type="journal article" date="2010" name="Stand. Genomic Sci.">
        <title>Complete genome sequence of Syntrophothermus lipocalidus type strain (TGB-C1).</title>
        <authorList>
            <person name="Djao O.D."/>
            <person name="Zhang X."/>
            <person name="Lucas S."/>
            <person name="Lapidus A."/>
            <person name="Del Rio T.G."/>
            <person name="Nolan M."/>
            <person name="Tice H."/>
            <person name="Cheng J.F."/>
            <person name="Han C."/>
            <person name="Tapia R."/>
            <person name="Goodwin L."/>
            <person name="Pitluck S."/>
            <person name="Liolios K."/>
            <person name="Ivanova N."/>
            <person name="Mavromatis K."/>
            <person name="Mikhailova N."/>
            <person name="Ovchinnikova G."/>
            <person name="Pati A."/>
            <person name="Brambilla E."/>
            <person name="Chen A."/>
            <person name="Palaniappan K."/>
            <person name="Land M."/>
            <person name="Hauser L."/>
            <person name="Chang Y.J."/>
            <person name="Jeffries C.D."/>
            <person name="Rohde M."/>
            <person name="Sikorski J."/>
            <person name="Spring S."/>
            <person name="Goker M."/>
            <person name="Detter J.C."/>
            <person name="Woyke T."/>
            <person name="Bristow J."/>
            <person name="Eisen J.A."/>
            <person name="Markowitz V."/>
            <person name="Hugenholtz P."/>
            <person name="Kyrpides N.C."/>
            <person name="Klenk H.P."/>
        </authorList>
    </citation>
    <scope>NUCLEOTIDE SEQUENCE [LARGE SCALE GENOMIC DNA]</scope>
    <source>
        <strain evidence="5">DSM 12680 / TGB-C1</strain>
    </source>
</reference>
<dbReference type="AlphaFoldDB" id="D7CMW8"/>
<gene>
    <name evidence="4" type="ordered locus">Slip_1282</name>
</gene>
<dbReference type="SUPFAM" id="SSF53639">
    <property type="entry name" value="AraD/HMP-PK domain-like"/>
    <property type="match status" value="1"/>
</dbReference>
<dbReference type="eggNOG" id="COG0235">
    <property type="taxonomic scope" value="Bacteria"/>
</dbReference>
<dbReference type="PANTHER" id="PTHR22789">
    <property type="entry name" value="FUCULOSE PHOSPHATE ALDOLASE"/>
    <property type="match status" value="1"/>
</dbReference>
<dbReference type="PANTHER" id="PTHR22789:SF0">
    <property type="entry name" value="3-OXO-TETRONATE 4-PHOSPHATE DECARBOXYLASE-RELATED"/>
    <property type="match status" value="1"/>
</dbReference>
<dbReference type="Pfam" id="PF00596">
    <property type="entry name" value="Aldolase_II"/>
    <property type="match status" value="1"/>
</dbReference>
<dbReference type="GO" id="GO:0016832">
    <property type="term" value="F:aldehyde-lyase activity"/>
    <property type="evidence" value="ECO:0007669"/>
    <property type="project" value="TreeGrafter"/>
</dbReference>
<sequence length="223" mass="24157">MESYHKACREVVMVAQAMYEQGLVVGTWGNVSTCLPGREEVVITPSGMDYTKLTPEDMVVIDMEGRKIHGKWKPSVEVPLHLAVYRARLDVWGVVHVHSIAASAFAVARMAIPAALEETAQLIGGEIEVAEYQPPGTRRLARAAVEALGQKNAVLLANHGLVGVGADVDRALKACLVAEKTAQVTIYARMLGQVNFLSPEEVRVLAEGFKHYGQVKGDGNARK</sequence>
<dbReference type="STRING" id="643648.Slip_1282"/>
<protein>
    <submittedName>
        <fullName evidence="4">Class II aldolase/adducin family protein</fullName>
    </submittedName>
</protein>
<reference evidence="5" key="1">
    <citation type="journal article" date="2010" name="Stand. Genomic Sci.">
        <title>Complete genome sequence of Syntrophothermus lipocalidus type strain (TGB-C1T).</title>
        <authorList>
            <consortium name="US DOE Joint Genome Institute (JGI-PGF)"/>
            <person name="Djao O."/>
            <person name="Zhang X."/>
            <person name="Lucas S."/>
            <person name="Lapidus A."/>
            <person name="Glavina Del Rio T."/>
            <person name="Nolan M."/>
            <person name="Tice H."/>
            <person name="Cheng J."/>
            <person name="Han C."/>
            <person name="Tapia R."/>
            <person name="Goodwin L."/>
            <person name="Pitluck S."/>
            <person name="Liolios K."/>
            <person name="Ivanova N."/>
            <person name="Mavromatis K."/>
            <person name="Mikhailova N."/>
            <person name="Ovchinnikova G."/>
            <person name="Pati A."/>
            <person name="Brambilla E."/>
            <person name="Chen A."/>
            <person name="Palaniappan K."/>
            <person name="Land M."/>
            <person name="Hauser L."/>
            <person name="Chang Y."/>
            <person name="Jeffries C."/>
            <person name="Rohde M."/>
            <person name="Sikorski J."/>
            <person name="Spring S."/>
            <person name="Goker M."/>
            <person name="Detter J."/>
            <person name="Woyke T."/>
            <person name="Bristow J."/>
            <person name="Eisen J."/>
            <person name="Markowitz V."/>
            <person name="Hugenholtz P."/>
            <person name="Kyrpides N."/>
            <person name="Klenk H."/>
        </authorList>
    </citation>
    <scope>NUCLEOTIDE SEQUENCE [LARGE SCALE GENOMIC DNA]</scope>
    <source>
        <strain evidence="5">DSM 12680 / TGB-C1</strain>
    </source>
</reference>
<accession>D7CMW8</accession>
<keyword evidence="1" id="KW-0479">Metal-binding</keyword>
<dbReference type="HOGENOM" id="CLU_006033_3_0_9"/>
<evidence type="ECO:0000313" key="5">
    <source>
        <dbReference type="Proteomes" id="UP000000378"/>
    </source>
</evidence>
<proteinExistence type="predicted"/>
<dbReference type="EMBL" id="CP002048">
    <property type="protein sequence ID" value="ADI02053.1"/>
    <property type="molecule type" value="Genomic_DNA"/>
</dbReference>
<dbReference type="SMART" id="SM01007">
    <property type="entry name" value="Aldolase_II"/>
    <property type="match status" value="1"/>
</dbReference>
<dbReference type="GO" id="GO:0019323">
    <property type="term" value="P:pentose catabolic process"/>
    <property type="evidence" value="ECO:0007669"/>
    <property type="project" value="TreeGrafter"/>
</dbReference>
<evidence type="ECO:0000313" key="4">
    <source>
        <dbReference type="EMBL" id="ADI02053.1"/>
    </source>
</evidence>
<dbReference type="RefSeq" id="WP_013175455.1">
    <property type="nucleotide sequence ID" value="NC_014220.1"/>
</dbReference>
<keyword evidence="5" id="KW-1185">Reference proteome</keyword>
<dbReference type="InterPro" id="IPR036409">
    <property type="entry name" value="Aldolase_II/adducin_N_sf"/>
</dbReference>
<organism evidence="4 5">
    <name type="scientific">Syntrophothermus lipocalidus (strain DSM 12680 / TGB-C1)</name>
    <dbReference type="NCBI Taxonomy" id="643648"/>
    <lineage>
        <taxon>Bacteria</taxon>
        <taxon>Bacillati</taxon>
        <taxon>Bacillota</taxon>
        <taxon>Clostridia</taxon>
        <taxon>Eubacteriales</taxon>
        <taxon>Syntrophomonadaceae</taxon>
        <taxon>Syntrophothermus</taxon>
    </lineage>
</organism>
<dbReference type="GO" id="GO:0046872">
    <property type="term" value="F:metal ion binding"/>
    <property type="evidence" value="ECO:0007669"/>
    <property type="project" value="UniProtKB-KW"/>
</dbReference>
<dbReference type="KEGG" id="slp:Slip_1282"/>
<dbReference type="InterPro" id="IPR050197">
    <property type="entry name" value="Aldolase_class_II_sugar_metab"/>
</dbReference>
<feature type="domain" description="Class II aldolase/adducin N-terminal" evidence="3">
    <location>
        <begin position="9"/>
        <end position="186"/>
    </location>
</feature>
<dbReference type="GO" id="GO:0005829">
    <property type="term" value="C:cytosol"/>
    <property type="evidence" value="ECO:0007669"/>
    <property type="project" value="TreeGrafter"/>
</dbReference>
<evidence type="ECO:0000256" key="1">
    <source>
        <dbReference type="ARBA" id="ARBA00022723"/>
    </source>
</evidence>
<dbReference type="InterPro" id="IPR001303">
    <property type="entry name" value="Aldolase_II/adducin_N"/>
</dbReference>
<dbReference type="Proteomes" id="UP000000378">
    <property type="component" value="Chromosome"/>
</dbReference>
<dbReference type="Gene3D" id="3.40.225.10">
    <property type="entry name" value="Class II aldolase/adducin N-terminal domain"/>
    <property type="match status" value="1"/>
</dbReference>
<evidence type="ECO:0000256" key="2">
    <source>
        <dbReference type="ARBA" id="ARBA00023239"/>
    </source>
</evidence>
<evidence type="ECO:0000259" key="3">
    <source>
        <dbReference type="SMART" id="SM01007"/>
    </source>
</evidence>
<name>D7CMW8_SYNLT</name>